<keyword evidence="5" id="KW-1185">Reference proteome</keyword>
<dbReference type="Ensembl" id="ENSHHUT00000077482.1">
    <property type="protein sequence ID" value="ENSHHUP00000075025.1"/>
    <property type="gene ID" value="ENSHHUG00000043966.1"/>
</dbReference>
<evidence type="ECO:0000256" key="2">
    <source>
        <dbReference type="ARBA" id="ARBA00022737"/>
    </source>
</evidence>
<feature type="domain" description="Disease resistance R13L4/SHOC-2-like LRR" evidence="3">
    <location>
        <begin position="135"/>
        <end position="238"/>
    </location>
</feature>
<organism evidence="4 5">
    <name type="scientific">Hucho hucho</name>
    <name type="common">huchen</name>
    <dbReference type="NCBI Taxonomy" id="62062"/>
    <lineage>
        <taxon>Eukaryota</taxon>
        <taxon>Metazoa</taxon>
        <taxon>Chordata</taxon>
        <taxon>Craniata</taxon>
        <taxon>Vertebrata</taxon>
        <taxon>Euteleostomi</taxon>
        <taxon>Actinopterygii</taxon>
        <taxon>Neopterygii</taxon>
        <taxon>Teleostei</taxon>
        <taxon>Protacanthopterygii</taxon>
        <taxon>Salmoniformes</taxon>
        <taxon>Salmonidae</taxon>
        <taxon>Salmoninae</taxon>
        <taxon>Hucho</taxon>
    </lineage>
</organism>
<dbReference type="AlphaFoldDB" id="A0A4W5QM57"/>
<dbReference type="InterPro" id="IPR032675">
    <property type="entry name" value="LRR_dom_sf"/>
</dbReference>
<evidence type="ECO:0000259" key="3">
    <source>
        <dbReference type="Pfam" id="PF23598"/>
    </source>
</evidence>
<dbReference type="GeneTree" id="ENSGT00940000154960"/>
<dbReference type="PROSITE" id="PS51450">
    <property type="entry name" value="LRR"/>
    <property type="match status" value="2"/>
</dbReference>
<sequence>MESTINCEIQPNSSRGEVNMRVDRRIDIPVYGISLLRKIWEGREKKYKNKQKKEHERVQKSALAKINQQWQYRIACKKLKSNEVEVLQHYLTRSALNEIQPHKDIPNKDANPIIEGIKFIFELDGDKWMELPDNLLDMTYLREWHIRRTKICKLPEWIVQFPDLCVLDIPQNGIDKLPVEIGQLTKLRVLKVNYNRLTSIPPELGECENLERLELTGNDLEQLPFELSNLKKVTHLDIAENKFASIPICALRMTSLQLLDMSINMLTDLPEDMDRLEELESLFVHKNNMSYLPKCLVNITTLKMIVVSGDTLICWPSGLKENPAIKFIKLYDNMVDEIMEGDDEILETRQDHHKEFMKTYIDTVKGRGSSSFSSTLNRKNMKPYRAGPSPLHRPLIPVIIPWTHPVNVTKTDFTLMTQINSQFTSFQTPRVERASKA</sequence>
<dbReference type="SUPFAM" id="SSF52058">
    <property type="entry name" value="L domain-like"/>
    <property type="match status" value="1"/>
</dbReference>
<dbReference type="PANTHER" id="PTHR48051">
    <property type="match status" value="1"/>
</dbReference>
<name>A0A4W5QM57_9TELE</name>
<protein>
    <recommendedName>
        <fullName evidence="3">Disease resistance R13L4/SHOC-2-like LRR domain-containing protein</fullName>
    </recommendedName>
</protein>
<dbReference type="SMART" id="SM00369">
    <property type="entry name" value="LRR_TYP"/>
    <property type="match status" value="4"/>
</dbReference>
<reference evidence="4" key="3">
    <citation type="submission" date="2025-09" db="UniProtKB">
        <authorList>
            <consortium name="Ensembl"/>
        </authorList>
    </citation>
    <scope>IDENTIFICATION</scope>
</reference>
<reference evidence="4" key="2">
    <citation type="submission" date="2025-08" db="UniProtKB">
        <authorList>
            <consortium name="Ensembl"/>
        </authorList>
    </citation>
    <scope>IDENTIFICATION</scope>
</reference>
<dbReference type="InterPro" id="IPR050216">
    <property type="entry name" value="LRR_domain-containing"/>
</dbReference>
<dbReference type="Pfam" id="PF23598">
    <property type="entry name" value="LRR_14"/>
    <property type="match status" value="1"/>
</dbReference>
<dbReference type="InterPro" id="IPR003591">
    <property type="entry name" value="Leu-rich_rpt_typical-subtyp"/>
</dbReference>
<accession>A0A4W5QM57</accession>
<evidence type="ECO:0000256" key="1">
    <source>
        <dbReference type="ARBA" id="ARBA00022614"/>
    </source>
</evidence>
<dbReference type="PANTHER" id="PTHR48051:SF16">
    <property type="entry name" value="LEUCINE-RICH REPEAT-CONTAINING PROTEIN 2"/>
    <property type="match status" value="1"/>
</dbReference>
<proteinExistence type="predicted"/>
<dbReference type="STRING" id="62062.ENSHHUP00000075025"/>
<reference evidence="5" key="1">
    <citation type="submission" date="2018-06" db="EMBL/GenBank/DDBJ databases">
        <title>Genome assembly of Danube salmon.</title>
        <authorList>
            <person name="Macqueen D.J."/>
            <person name="Gundappa M.K."/>
        </authorList>
    </citation>
    <scope>NUCLEOTIDE SEQUENCE [LARGE SCALE GENOMIC DNA]</scope>
</reference>
<evidence type="ECO:0000313" key="4">
    <source>
        <dbReference type="Ensembl" id="ENSHHUP00000075025.1"/>
    </source>
</evidence>
<keyword evidence="2" id="KW-0677">Repeat</keyword>
<dbReference type="Proteomes" id="UP000314982">
    <property type="component" value="Unassembled WGS sequence"/>
</dbReference>
<dbReference type="InterPro" id="IPR001611">
    <property type="entry name" value="Leu-rich_rpt"/>
</dbReference>
<dbReference type="Gene3D" id="3.80.10.10">
    <property type="entry name" value="Ribonuclease Inhibitor"/>
    <property type="match status" value="1"/>
</dbReference>
<keyword evidence="1" id="KW-0433">Leucine-rich repeat</keyword>
<evidence type="ECO:0000313" key="5">
    <source>
        <dbReference type="Proteomes" id="UP000314982"/>
    </source>
</evidence>
<dbReference type="GO" id="GO:0005737">
    <property type="term" value="C:cytoplasm"/>
    <property type="evidence" value="ECO:0007669"/>
    <property type="project" value="TreeGrafter"/>
</dbReference>
<dbReference type="InterPro" id="IPR055414">
    <property type="entry name" value="LRR_R13L4/SHOC2-like"/>
</dbReference>